<sequence precursor="true">MRLLYKFIFAFVFCFQFLNLQASEIVNKIEVIGNKRVPTATIIYYLDFKVGSKVTQNSIDNSIRSLYSQGFFSDISITQISNNTIAVKVQENPIVRSISIEGSKKIKDTTIKQELQTKIGNIYSKFQLDTDIKRIESTYKKMGYFSASVHSSLKKQDADTVDITIFINEGEKPKIKKITFYGNKNFSQKDLLQTIASREAAWYRFFSSSDLYDQDRMMLDKELLKERYMQEGYANFKVLSSTVEITPNAESFLLTYIIDEGEKFNFGKSLIDCKIRDINQSDLKRFIKFKEGEVFNDNLIDDSIDEMTNFLGDKGYTFINVDYKLDKDDKNRIVNVNFTINETSKYFIKNINITGNTRTLDRVIRRELKFYEGDPFNLSKIQRSKQKVGNLGYFRSVEFENKQTYEDDKLDLDIKVKETSTGSMRFAIGYNTASGPIGSTTLSEYNFLGKGQVVEFDFNKAKKSSDISFSFTEPKFMDRNLSVGFDIFTTSQDKTNQSSFSAKNKGISLRMGYDINEYLYHNLNYSIKKEKAEKIDKASVFLKAQPIKTTLSSIGHSLTYDKLNSRVSPTKGYIIKFSQNFAGVGGNVKYLQNQLYTSFYKPLYKDNIVLNLIGRVGNIRGLGDKYVNINDSFFVGEEYIRGFDVSGIGPRVKKYNGNNDQDALGGKTFFTGTAEVSFPIGLPEEFGMKGVVFTDFGTLFDTDAAKYKCKKCANCTCSDYSKKPDVNVSPEPLCKNDTLNRDYIHNSKKIRASYGIGLVWDSPLGVIKLDYGIPFRKESFDNVSRVRFSIGTYF</sequence>
<name>A0A3R9XSN3_9RICK</name>
<dbReference type="InterPro" id="IPR039910">
    <property type="entry name" value="D15-like"/>
</dbReference>
<evidence type="ECO:0000256" key="7">
    <source>
        <dbReference type="ARBA" id="ARBA00023237"/>
    </source>
</evidence>
<keyword evidence="12" id="KW-1185">Reference proteome</keyword>
<dbReference type="PANTHER" id="PTHR12815">
    <property type="entry name" value="SORTING AND ASSEMBLY MACHINERY SAMM50 PROTEIN FAMILY MEMBER"/>
    <property type="match status" value="1"/>
</dbReference>
<organism evidence="11 12">
    <name type="scientific">Candidatus Aquarickettsia rohweri</name>
    <dbReference type="NCBI Taxonomy" id="2602574"/>
    <lineage>
        <taxon>Bacteria</taxon>
        <taxon>Pseudomonadati</taxon>
        <taxon>Pseudomonadota</taxon>
        <taxon>Alphaproteobacteria</taxon>
        <taxon>Rickettsiales</taxon>
        <taxon>Candidatus Midichloriaceae</taxon>
        <taxon>Candidatus Aquarickettsia</taxon>
    </lineage>
</organism>
<evidence type="ECO:0000256" key="5">
    <source>
        <dbReference type="ARBA" id="ARBA00022737"/>
    </source>
</evidence>
<dbReference type="OrthoDB" id="9803054at2"/>
<evidence type="ECO:0000313" key="12">
    <source>
        <dbReference type="Proteomes" id="UP000279470"/>
    </source>
</evidence>
<keyword evidence="4 8" id="KW-0732">Signal</keyword>
<dbReference type="Pfam" id="PF01103">
    <property type="entry name" value="Omp85"/>
    <property type="match status" value="1"/>
</dbReference>
<dbReference type="InterPro" id="IPR000184">
    <property type="entry name" value="Bac_surfAg_D15"/>
</dbReference>
<dbReference type="PANTHER" id="PTHR12815:SF23">
    <property type="entry name" value="OUTER MEMBRANE PROTEIN ASSEMBLY FACTOR BAMA"/>
    <property type="match status" value="1"/>
</dbReference>
<feature type="domain" description="POTRA" evidence="10">
    <location>
        <begin position="24"/>
        <end position="92"/>
    </location>
</feature>
<accession>A0A3R9XSN3</accession>
<evidence type="ECO:0000256" key="4">
    <source>
        <dbReference type="ARBA" id="ARBA00022729"/>
    </source>
</evidence>
<comment type="subcellular location">
    <subcellularLocation>
        <location evidence="8">Cell outer membrane</location>
    </subcellularLocation>
    <subcellularLocation>
        <location evidence="1">Membrane</location>
    </subcellularLocation>
</comment>
<evidence type="ECO:0000256" key="9">
    <source>
        <dbReference type="NCBIfam" id="TIGR03303"/>
    </source>
</evidence>
<evidence type="ECO:0000256" key="6">
    <source>
        <dbReference type="ARBA" id="ARBA00023136"/>
    </source>
</evidence>
<dbReference type="AlphaFoldDB" id="A0A3R9XSN3"/>
<comment type="function">
    <text evidence="8">Part of the outer membrane protein assembly complex, which is involved in assembly and insertion of beta-barrel proteins into the outer membrane.</text>
</comment>
<feature type="domain" description="POTRA" evidence="10">
    <location>
        <begin position="346"/>
        <end position="419"/>
    </location>
</feature>
<comment type="caution">
    <text evidence="11">The sequence shown here is derived from an EMBL/GenBank/DDBJ whole genome shotgun (WGS) entry which is preliminary data.</text>
</comment>
<dbReference type="Proteomes" id="UP000279470">
    <property type="component" value="Unassembled WGS sequence"/>
</dbReference>
<keyword evidence="2 8" id="KW-1134">Transmembrane beta strand</keyword>
<dbReference type="PIRSF" id="PIRSF006076">
    <property type="entry name" value="OM_assembly_OMP85"/>
    <property type="match status" value="1"/>
</dbReference>
<dbReference type="HAMAP" id="MF_01430">
    <property type="entry name" value="OM_assembly_BamA"/>
    <property type="match status" value="1"/>
</dbReference>
<dbReference type="InterPro" id="IPR010827">
    <property type="entry name" value="BamA/TamA_POTRA"/>
</dbReference>
<evidence type="ECO:0000256" key="1">
    <source>
        <dbReference type="ARBA" id="ARBA00004370"/>
    </source>
</evidence>
<keyword evidence="3 8" id="KW-0812">Transmembrane</keyword>
<dbReference type="GO" id="GO:0051205">
    <property type="term" value="P:protein insertion into membrane"/>
    <property type="evidence" value="ECO:0007669"/>
    <property type="project" value="UniProtKB-UniRule"/>
</dbReference>
<dbReference type="EMBL" id="RXFM01000009">
    <property type="protein sequence ID" value="RST71086.1"/>
    <property type="molecule type" value="Genomic_DNA"/>
</dbReference>
<keyword evidence="6 8" id="KW-0472">Membrane</keyword>
<evidence type="ECO:0000256" key="2">
    <source>
        <dbReference type="ARBA" id="ARBA00022452"/>
    </source>
</evidence>
<feature type="signal peptide" evidence="8">
    <location>
        <begin position="1"/>
        <end position="22"/>
    </location>
</feature>
<dbReference type="InterPro" id="IPR023707">
    <property type="entry name" value="OM_assembly_BamA"/>
</dbReference>
<dbReference type="GO" id="GO:0009279">
    <property type="term" value="C:cell outer membrane"/>
    <property type="evidence" value="ECO:0007669"/>
    <property type="project" value="UniProtKB-SubCell"/>
</dbReference>
<evidence type="ECO:0000259" key="10">
    <source>
        <dbReference type="PROSITE" id="PS51779"/>
    </source>
</evidence>
<dbReference type="GO" id="GO:0043165">
    <property type="term" value="P:Gram-negative-bacterium-type cell outer membrane assembly"/>
    <property type="evidence" value="ECO:0007669"/>
    <property type="project" value="UniProtKB-UniRule"/>
</dbReference>
<feature type="domain" description="POTRA" evidence="10">
    <location>
        <begin position="93"/>
        <end position="170"/>
    </location>
</feature>
<feature type="chain" id="PRO_5018798858" description="Outer membrane protein assembly factor BamA" evidence="8">
    <location>
        <begin position="23"/>
        <end position="794"/>
    </location>
</feature>
<dbReference type="InterPro" id="IPR034746">
    <property type="entry name" value="POTRA"/>
</dbReference>
<dbReference type="RefSeq" id="WP_126044317.1">
    <property type="nucleotide sequence ID" value="NZ_RXFM01000009.1"/>
</dbReference>
<dbReference type="Pfam" id="PF07244">
    <property type="entry name" value="POTRA"/>
    <property type="match status" value="5"/>
</dbReference>
<evidence type="ECO:0000313" key="11">
    <source>
        <dbReference type="EMBL" id="RST71086.1"/>
    </source>
</evidence>
<comment type="subunit">
    <text evidence="8">Part of the Bam complex.</text>
</comment>
<dbReference type="Gene3D" id="3.10.20.310">
    <property type="entry name" value="membrane protein fhac"/>
    <property type="match status" value="5"/>
</dbReference>
<gene>
    <name evidence="8 11" type="primary">bamA</name>
    <name evidence="11" type="ORF">EIC27_01090</name>
</gene>
<comment type="similarity">
    <text evidence="8">Belongs to the BamA family.</text>
</comment>
<dbReference type="Gene3D" id="2.40.160.50">
    <property type="entry name" value="membrane protein fhac: a member of the omp85/tpsb transporter family"/>
    <property type="match status" value="1"/>
</dbReference>
<dbReference type="PROSITE" id="PS51779">
    <property type="entry name" value="POTRA"/>
    <property type="match status" value="3"/>
</dbReference>
<dbReference type="NCBIfam" id="TIGR03303">
    <property type="entry name" value="OM_YaeT"/>
    <property type="match status" value="1"/>
</dbReference>
<evidence type="ECO:0000256" key="3">
    <source>
        <dbReference type="ARBA" id="ARBA00022692"/>
    </source>
</evidence>
<keyword evidence="5 8" id="KW-0677">Repeat</keyword>
<proteinExistence type="inferred from homology"/>
<reference evidence="12" key="1">
    <citation type="submission" date="2018-11" db="EMBL/GenBank/DDBJ databases">
        <title>Phylogenetic, genomic, and biogeographic characterization of a novel and ubiquitous marine invertebrate-associated Rickettsiales parasite, Candidatus Marinoinvertebrata rohwerii, gen. nov., sp. nov.</title>
        <authorList>
            <person name="Klinges J.G."/>
            <person name="Rosales S.M."/>
            <person name="Mcminds R."/>
            <person name="Shaver E.C."/>
            <person name="Shantz A."/>
            <person name="Peters E.C."/>
            <person name="Burkepile D.E."/>
            <person name="Silliman B.R."/>
            <person name="Vega Thurber R.L."/>
        </authorList>
    </citation>
    <scope>NUCLEOTIDE SEQUENCE [LARGE SCALE GENOMIC DNA]</scope>
    <source>
        <strain evidence="12">a_cerv_44</strain>
    </source>
</reference>
<evidence type="ECO:0000256" key="8">
    <source>
        <dbReference type="HAMAP-Rule" id="MF_01430"/>
    </source>
</evidence>
<protein>
    <recommendedName>
        <fullName evidence="8 9">Outer membrane protein assembly factor BamA</fullName>
    </recommendedName>
</protein>
<keyword evidence="7 8" id="KW-0998">Cell outer membrane</keyword>